<dbReference type="Proteomes" id="UP000243459">
    <property type="component" value="Chromosome 6"/>
</dbReference>
<dbReference type="AlphaFoldDB" id="A0A5P1ESN6"/>
<dbReference type="EMBL" id="CM007386">
    <property type="protein sequence ID" value="ONK67070.1"/>
    <property type="molecule type" value="Genomic_DNA"/>
</dbReference>
<accession>A0A5P1ESN6</accession>
<keyword evidence="3" id="KW-1185">Reference proteome</keyword>
<feature type="transmembrane region" description="Helical" evidence="1">
    <location>
        <begin position="146"/>
        <end position="167"/>
    </location>
</feature>
<evidence type="ECO:0000313" key="3">
    <source>
        <dbReference type="Proteomes" id="UP000243459"/>
    </source>
</evidence>
<protein>
    <submittedName>
        <fullName evidence="2">Uncharacterized protein</fullName>
    </submittedName>
</protein>
<feature type="transmembrane region" description="Helical" evidence="1">
    <location>
        <begin position="34"/>
        <end position="51"/>
    </location>
</feature>
<keyword evidence="1" id="KW-0472">Membrane</keyword>
<dbReference type="Gramene" id="ONK67070">
    <property type="protein sequence ID" value="ONK67070"/>
    <property type="gene ID" value="A4U43_C06F15350"/>
</dbReference>
<dbReference type="PANTHER" id="PTHR33429">
    <property type="entry name" value="OS02G0708000 PROTEIN-RELATED"/>
    <property type="match status" value="1"/>
</dbReference>
<reference evidence="3" key="1">
    <citation type="journal article" date="2017" name="Nat. Commun.">
        <title>The asparagus genome sheds light on the origin and evolution of a young Y chromosome.</title>
        <authorList>
            <person name="Harkess A."/>
            <person name="Zhou J."/>
            <person name="Xu C."/>
            <person name="Bowers J.E."/>
            <person name="Van der Hulst R."/>
            <person name="Ayyampalayam S."/>
            <person name="Mercati F."/>
            <person name="Riccardi P."/>
            <person name="McKain M.R."/>
            <person name="Kakrana A."/>
            <person name="Tang H."/>
            <person name="Ray J."/>
            <person name="Groenendijk J."/>
            <person name="Arikit S."/>
            <person name="Mathioni S.M."/>
            <person name="Nakano M."/>
            <person name="Shan H."/>
            <person name="Telgmann-Rauber A."/>
            <person name="Kanno A."/>
            <person name="Yue Z."/>
            <person name="Chen H."/>
            <person name="Li W."/>
            <person name="Chen Y."/>
            <person name="Xu X."/>
            <person name="Zhang Y."/>
            <person name="Luo S."/>
            <person name="Chen H."/>
            <person name="Gao J."/>
            <person name="Mao Z."/>
            <person name="Pires J.C."/>
            <person name="Luo M."/>
            <person name="Kudrna D."/>
            <person name="Wing R.A."/>
            <person name="Meyers B.C."/>
            <person name="Yi K."/>
            <person name="Kong H."/>
            <person name="Lavrijsen P."/>
            <person name="Sunseri F."/>
            <person name="Falavigna A."/>
            <person name="Ye Y."/>
            <person name="Leebens-Mack J.H."/>
            <person name="Chen G."/>
        </authorList>
    </citation>
    <scope>NUCLEOTIDE SEQUENCE [LARGE SCALE GENOMIC DNA]</scope>
    <source>
        <strain evidence="3">cv. DH0086</strain>
    </source>
</reference>
<gene>
    <name evidence="2" type="ORF">A4U43_C06F15350</name>
</gene>
<feature type="transmembrane region" description="Helical" evidence="1">
    <location>
        <begin position="108"/>
        <end position="126"/>
    </location>
</feature>
<dbReference type="PANTHER" id="PTHR33429:SF2">
    <property type="entry name" value="OS01G0888850 PROTEIN"/>
    <property type="match status" value="1"/>
</dbReference>
<keyword evidence="1" id="KW-1133">Transmembrane helix</keyword>
<proteinExistence type="predicted"/>
<evidence type="ECO:0000256" key="1">
    <source>
        <dbReference type="SAM" id="Phobius"/>
    </source>
</evidence>
<evidence type="ECO:0000313" key="2">
    <source>
        <dbReference type="EMBL" id="ONK67070.1"/>
    </source>
</evidence>
<keyword evidence="1" id="KW-0812">Transmembrane</keyword>
<sequence>MLGLWIWLCWPVPLVSWHLVVLAFGLWLCWPVHLVAWHLVVLASCSSCFPLPLVAWDLVVLASCSSCLSFGWSAMLLVLFCAVGQLWLAFGFMLMIGLCFNFVHGFNLLSALVSALGWPLGSMSFQPPAGPSTAVSNGGRGSMGPVIGVLAVILALAVVAAIVGRLCSGRSVFGYGHFDVEGWIERKCASCIDGRIESGPPPPHRATRNHGGF</sequence>
<feature type="transmembrane region" description="Helical" evidence="1">
    <location>
        <begin position="7"/>
        <end position="28"/>
    </location>
</feature>
<name>A0A5P1ESN6_ASPOF</name>
<organism evidence="2 3">
    <name type="scientific">Asparagus officinalis</name>
    <name type="common">Garden asparagus</name>
    <dbReference type="NCBI Taxonomy" id="4686"/>
    <lineage>
        <taxon>Eukaryota</taxon>
        <taxon>Viridiplantae</taxon>
        <taxon>Streptophyta</taxon>
        <taxon>Embryophyta</taxon>
        <taxon>Tracheophyta</taxon>
        <taxon>Spermatophyta</taxon>
        <taxon>Magnoliopsida</taxon>
        <taxon>Liliopsida</taxon>
        <taxon>Asparagales</taxon>
        <taxon>Asparagaceae</taxon>
        <taxon>Asparagoideae</taxon>
        <taxon>Asparagus</taxon>
    </lineage>
</organism>